<protein>
    <submittedName>
        <fullName evidence="6">Patatin-like phospholipase</fullName>
    </submittedName>
</protein>
<dbReference type="PROSITE" id="PS51635">
    <property type="entry name" value="PNPLA"/>
    <property type="match status" value="1"/>
</dbReference>
<dbReference type="PROSITE" id="PS51257">
    <property type="entry name" value="PROKAR_LIPOPROTEIN"/>
    <property type="match status" value="1"/>
</dbReference>
<keyword evidence="7" id="KW-1185">Reference proteome</keyword>
<dbReference type="OrthoDB" id="323481at2"/>
<dbReference type="InterPro" id="IPR016035">
    <property type="entry name" value="Acyl_Trfase/lysoPLipase"/>
</dbReference>
<dbReference type="EMBL" id="PGTY01000002">
    <property type="protein sequence ID" value="PJI86284.1"/>
    <property type="molecule type" value="Genomic_DNA"/>
</dbReference>
<feature type="short sequence motif" description="GXGXXG" evidence="4">
    <location>
        <begin position="83"/>
        <end position="88"/>
    </location>
</feature>
<feature type="short sequence motif" description="DGA/G" evidence="4">
    <location>
        <begin position="254"/>
        <end position="256"/>
    </location>
</feature>
<feature type="active site" description="Nucleophile" evidence="4">
    <location>
        <position position="114"/>
    </location>
</feature>
<evidence type="ECO:0000313" key="6">
    <source>
        <dbReference type="EMBL" id="PJI86284.1"/>
    </source>
</evidence>
<dbReference type="Pfam" id="PF01734">
    <property type="entry name" value="Patatin"/>
    <property type="match status" value="1"/>
</dbReference>
<feature type="active site" description="Proton acceptor" evidence="4">
    <location>
        <position position="254"/>
    </location>
</feature>
<name>A0A2M8W5T8_9RHOB</name>
<dbReference type="GO" id="GO:0016042">
    <property type="term" value="P:lipid catabolic process"/>
    <property type="evidence" value="ECO:0007669"/>
    <property type="project" value="UniProtKB-UniRule"/>
</dbReference>
<dbReference type="AlphaFoldDB" id="A0A2M8W5T8"/>
<dbReference type="GO" id="GO:0016787">
    <property type="term" value="F:hydrolase activity"/>
    <property type="evidence" value="ECO:0007669"/>
    <property type="project" value="UniProtKB-UniRule"/>
</dbReference>
<feature type="short sequence motif" description="GXSXG" evidence="4">
    <location>
        <begin position="112"/>
        <end position="116"/>
    </location>
</feature>
<organism evidence="6 7">
    <name type="scientific">Yoonia maricola</name>
    <dbReference type="NCBI Taxonomy" id="420999"/>
    <lineage>
        <taxon>Bacteria</taxon>
        <taxon>Pseudomonadati</taxon>
        <taxon>Pseudomonadota</taxon>
        <taxon>Alphaproteobacteria</taxon>
        <taxon>Rhodobacterales</taxon>
        <taxon>Paracoccaceae</taxon>
        <taxon>Yoonia</taxon>
    </lineage>
</organism>
<dbReference type="InterPro" id="IPR050301">
    <property type="entry name" value="NTE"/>
</dbReference>
<comment type="caution">
    <text evidence="6">The sequence shown here is derived from an EMBL/GenBank/DDBJ whole genome shotgun (WGS) entry which is preliminary data.</text>
</comment>
<dbReference type="PANTHER" id="PTHR14226">
    <property type="entry name" value="NEUROPATHY TARGET ESTERASE/SWISS CHEESE D.MELANOGASTER"/>
    <property type="match status" value="1"/>
</dbReference>
<keyword evidence="1 4" id="KW-0378">Hydrolase</keyword>
<gene>
    <name evidence="6" type="ORF">BC777_2652</name>
</gene>
<evidence type="ECO:0000256" key="3">
    <source>
        <dbReference type="ARBA" id="ARBA00023098"/>
    </source>
</evidence>
<reference evidence="6 7" key="1">
    <citation type="submission" date="2017-11" db="EMBL/GenBank/DDBJ databases">
        <title>Genomic Encyclopedia of Archaeal and Bacterial Type Strains, Phase II (KMG-II): From Individual Species to Whole Genera.</title>
        <authorList>
            <person name="Goeker M."/>
        </authorList>
    </citation>
    <scope>NUCLEOTIDE SEQUENCE [LARGE SCALE GENOMIC DNA]</scope>
    <source>
        <strain evidence="6 7">DSM 29128</strain>
    </source>
</reference>
<evidence type="ECO:0000256" key="2">
    <source>
        <dbReference type="ARBA" id="ARBA00022963"/>
    </source>
</evidence>
<keyword evidence="2 4" id="KW-0442">Lipid degradation</keyword>
<dbReference type="InterPro" id="IPR002641">
    <property type="entry name" value="PNPLA_dom"/>
</dbReference>
<dbReference type="RefSeq" id="WP_100368588.1">
    <property type="nucleotide sequence ID" value="NZ_PGTY01000002.1"/>
</dbReference>
<dbReference type="SUPFAM" id="SSF52151">
    <property type="entry name" value="FabD/lysophospholipase-like"/>
    <property type="match status" value="1"/>
</dbReference>
<feature type="domain" description="PNPLA" evidence="5">
    <location>
        <begin position="79"/>
        <end position="271"/>
    </location>
</feature>
<dbReference type="Gene3D" id="3.40.1090.10">
    <property type="entry name" value="Cytosolic phospholipase A2 catalytic domain"/>
    <property type="match status" value="1"/>
</dbReference>
<proteinExistence type="predicted"/>
<evidence type="ECO:0000256" key="4">
    <source>
        <dbReference type="PROSITE-ProRule" id="PRU01161"/>
    </source>
</evidence>
<dbReference type="Proteomes" id="UP000228531">
    <property type="component" value="Unassembled WGS sequence"/>
</dbReference>
<accession>A0A2M8W5T8</accession>
<dbReference type="PANTHER" id="PTHR14226:SF74">
    <property type="entry name" value="BLR4684 PROTEIN"/>
    <property type="match status" value="1"/>
</dbReference>
<keyword evidence="3 4" id="KW-0443">Lipid metabolism</keyword>
<evidence type="ECO:0000256" key="1">
    <source>
        <dbReference type="ARBA" id="ARBA00022801"/>
    </source>
</evidence>
<sequence>MMRSFCEATSLGRRRFLLGLTATSFVAACAEQSTEIVATRALSAMEDPLAGLRFQADADVDIWARHLDLSRLTAKPQMLALSGGGEDGAFGAGALCGWSQTGQRPDFDIVTGVSTGALIAPMAFLGADRDEALQHMFLDHDADDIMRFRGLAAVSSDGIYDTAPLADLIATYTPTPVMEAITRKHEAGGRMFVVTANLATSRAIVWDMGEIAKAGFYDLFRSVIRASGALPGLFSPVKIHFDHEGETMVETHVDGGIQMQFLATPPAAFEVSSNAAQGGAAYLLINNTLDPEPQKSAETALGISQQAMTAMVRSSAASSVNTARLLAHDHGLGFRVTSVSADSGIHYDPSDRFSSRYMAAMFAHGYDRAVSGALWAP</sequence>
<evidence type="ECO:0000313" key="7">
    <source>
        <dbReference type="Proteomes" id="UP000228531"/>
    </source>
</evidence>
<evidence type="ECO:0000259" key="5">
    <source>
        <dbReference type="PROSITE" id="PS51635"/>
    </source>
</evidence>